<dbReference type="PANTHER" id="PTHR43132:SF2">
    <property type="entry name" value="ARSENICAL RESISTANCE OPERON REPRESSOR ARSR-RELATED"/>
    <property type="match status" value="1"/>
</dbReference>
<evidence type="ECO:0000256" key="3">
    <source>
        <dbReference type="ARBA" id="ARBA00023163"/>
    </source>
</evidence>
<dbReference type="RefSeq" id="WP_112765246.1">
    <property type="nucleotide sequence ID" value="NZ_JACXWY010000025.1"/>
</dbReference>
<dbReference type="GO" id="GO:0003700">
    <property type="term" value="F:DNA-binding transcription factor activity"/>
    <property type="evidence" value="ECO:0007669"/>
    <property type="project" value="InterPro"/>
</dbReference>
<dbReference type="Pfam" id="PF12840">
    <property type="entry name" value="HTH_20"/>
    <property type="match status" value="1"/>
</dbReference>
<keyword evidence="1" id="KW-0805">Transcription regulation</keyword>
<dbReference type="SMART" id="SM00418">
    <property type="entry name" value="HTH_ARSR"/>
    <property type="match status" value="1"/>
</dbReference>
<dbReference type="Gene3D" id="1.10.10.10">
    <property type="entry name" value="Winged helix-like DNA-binding domain superfamily/Winged helix DNA-binding domain"/>
    <property type="match status" value="1"/>
</dbReference>
<dbReference type="InterPro" id="IPR051011">
    <property type="entry name" value="Metal_resp_trans_reg"/>
</dbReference>
<evidence type="ECO:0000259" key="4">
    <source>
        <dbReference type="PROSITE" id="PS50987"/>
    </source>
</evidence>
<keyword evidence="2" id="KW-0238">DNA-binding</keyword>
<evidence type="ECO:0000313" key="6">
    <source>
        <dbReference type="Proteomes" id="UP000619295"/>
    </source>
</evidence>
<dbReference type="NCBIfam" id="NF033788">
    <property type="entry name" value="HTH_metalloreg"/>
    <property type="match status" value="1"/>
</dbReference>
<keyword evidence="6" id="KW-1185">Reference proteome</keyword>
<evidence type="ECO:0000256" key="2">
    <source>
        <dbReference type="ARBA" id="ARBA00023125"/>
    </source>
</evidence>
<accession>A0A927EDP2</accession>
<dbReference type="InterPro" id="IPR001845">
    <property type="entry name" value="HTH_ArsR_DNA-bd_dom"/>
</dbReference>
<dbReference type="Proteomes" id="UP000619295">
    <property type="component" value="Unassembled WGS sequence"/>
</dbReference>
<sequence length="119" mass="12503">MEITDAVTRLSALAHEGRLAVFRMLVQTGPDGIAAGEIARRLGVPPSSLSANLTVLSHAGLIAARREGRSIVYTAGYDEMTRLLGYLLDDCCGGSPEICRPLAEKFAQAACCAHDTASA</sequence>
<dbReference type="CDD" id="cd00090">
    <property type="entry name" value="HTH_ARSR"/>
    <property type="match status" value="1"/>
</dbReference>
<dbReference type="GO" id="GO:0003677">
    <property type="term" value="F:DNA binding"/>
    <property type="evidence" value="ECO:0007669"/>
    <property type="project" value="UniProtKB-KW"/>
</dbReference>
<evidence type="ECO:0000256" key="1">
    <source>
        <dbReference type="ARBA" id="ARBA00023015"/>
    </source>
</evidence>
<comment type="caution">
    <text evidence="5">The sequence shown here is derived from an EMBL/GenBank/DDBJ whole genome shotgun (WGS) entry which is preliminary data.</text>
</comment>
<dbReference type="AlphaFoldDB" id="A0A927EDP2"/>
<dbReference type="InterPro" id="IPR011991">
    <property type="entry name" value="ArsR-like_HTH"/>
</dbReference>
<dbReference type="PROSITE" id="PS50987">
    <property type="entry name" value="HTH_ARSR_2"/>
    <property type="match status" value="1"/>
</dbReference>
<keyword evidence="3" id="KW-0804">Transcription</keyword>
<dbReference type="InterPro" id="IPR036388">
    <property type="entry name" value="WH-like_DNA-bd_sf"/>
</dbReference>
<dbReference type="PRINTS" id="PR00778">
    <property type="entry name" value="HTHARSR"/>
</dbReference>
<dbReference type="PANTHER" id="PTHR43132">
    <property type="entry name" value="ARSENICAL RESISTANCE OPERON REPRESSOR ARSR-RELATED"/>
    <property type="match status" value="1"/>
</dbReference>
<dbReference type="InterPro" id="IPR036390">
    <property type="entry name" value="WH_DNA-bd_sf"/>
</dbReference>
<proteinExistence type="predicted"/>
<feature type="domain" description="HTH arsR-type" evidence="4">
    <location>
        <begin position="1"/>
        <end position="95"/>
    </location>
</feature>
<protein>
    <submittedName>
        <fullName evidence="5">Helix-turn-helix transcriptional regulator</fullName>
    </submittedName>
</protein>
<gene>
    <name evidence="5" type="ORF">IED13_24770</name>
</gene>
<dbReference type="EMBL" id="JACXWY010000025">
    <property type="protein sequence ID" value="MBD3848925.1"/>
    <property type="molecule type" value="Genomic_DNA"/>
</dbReference>
<evidence type="ECO:0000313" key="5">
    <source>
        <dbReference type="EMBL" id="MBD3848925.1"/>
    </source>
</evidence>
<reference evidence="5" key="1">
    <citation type="submission" date="2020-09" db="EMBL/GenBank/DDBJ databases">
        <title>Bosea spartocytisi sp. nov. a root nodule endophyte of Spartocytisus supranubius in the high mountain ecosystem fo the Teide National Park (Canary Islands, Spain).</title>
        <authorList>
            <person name="Pulido-Suarez L."/>
            <person name="Peix A."/>
            <person name="Igual J.M."/>
            <person name="Socas-Perez N."/>
            <person name="Velazquez E."/>
            <person name="Flores-Felix J.D."/>
            <person name="Leon-Barrios M."/>
        </authorList>
    </citation>
    <scope>NUCLEOTIDE SEQUENCE</scope>
    <source>
        <strain evidence="5">SSUT16</strain>
    </source>
</reference>
<organism evidence="5 6">
    <name type="scientific">Bosea spartocytisi</name>
    <dbReference type="NCBI Taxonomy" id="2773451"/>
    <lineage>
        <taxon>Bacteria</taxon>
        <taxon>Pseudomonadati</taxon>
        <taxon>Pseudomonadota</taxon>
        <taxon>Alphaproteobacteria</taxon>
        <taxon>Hyphomicrobiales</taxon>
        <taxon>Boseaceae</taxon>
        <taxon>Bosea</taxon>
    </lineage>
</organism>
<name>A0A927EDP2_9HYPH</name>
<dbReference type="SUPFAM" id="SSF46785">
    <property type="entry name" value="Winged helix' DNA-binding domain"/>
    <property type="match status" value="1"/>
</dbReference>